<dbReference type="RefSeq" id="WP_005648949.1">
    <property type="nucleotide sequence ID" value="NZ_BAABYG010000001.1"/>
</dbReference>
<dbReference type="Proteomes" id="UP000448908">
    <property type="component" value="Unassembled WGS sequence"/>
</dbReference>
<dbReference type="GO" id="GO:0000166">
    <property type="term" value="F:nucleotide binding"/>
    <property type="evidence" value="ECO:0007669"/>
    <property type="project" value="UniProtKB-KW"/>
</dbReference>
<dbReference type="Pfam" id="PF12637">
    <property type="entry name" value="TSCPD"/>
    <property type="match status" value="1"/>
</dbReference>
<evidence type="ECO:0000313" key="14">
    <source>
        <dbReference type="Proteomes" id="UP000448908"/>
    </source>
</evidence>
<comment type="caution">
    <text evidence="7">The sequence shown here is derived from an EMBL/GenBank/DDBJ whole genome shotgun (WGS) entry which is preliminary data.</text>
</comment>
<dbReference type="AlphaFoldDB" id="A0A354MJT0"/>
<dbReference type="STRING" id="46503.ERS852463_00649"/>
<dbReference type="Proteomes" id="UP000482671">
    <property type="component" value="Unassembled WGS sequence"/>
</dbReference>
<evidence type="ECO:0000313" key="15">
    <source>
        <dbReference type="Proteomes" id="UP000482671"/>
    </source>
</evidence>
<dbReference type="EMBL" id="WNDD01000001">
    <property type="protein sequence ID" value="MTV00441.1"/>
    <property type="molecule type" value="Genomic_DNA"/>
</dbReference>
<organism evidence="7 16">
    <name type="scientific">Parabacteroides merdae</name>
    <dbReference type="NCBI Taxonomy" id="46503"/>
    <lineage>
        <taxon>Bacteria</taxon>
        <taxon>Pseudomonadati</taxon>
        <taxon>Bacteroidota</taxon>
        <taxon>Bacteroidia</taxon>
        <taxon>Bacteroidales</taxon>
        <taxon>Tannerellaceae</taxon>
        <taxon>Parabacteroides</taxon>
    </lineage>
</organism>
<evidence type="ECO:0000256" key="1">
    <source>
        <dbReference type="ARBA" id="ARBA00007405"/>
    </source>
</evidence>
<dbReference type="GO" id="GO:0004748">
    <property type="term" value="F:ribonucleoside-diphosphate reductase activity, thioredoxin disulfide as acceptor"/>
    <property type="evidence" value="ECO:0007669"/>
    <property type="project" value="UniProtKB-EC"/>
</dbReference>
<dbReference type="Proteomes" id="UP000286260">
    <property type="component" value="Unassembled WGS sequence"/>
</dbReference>
<keyword evidence="13" id="KW-1185">Reference proteome</keyword>
<accession>A0A354MJT0</accession>
<dbReference type="EMBL" id="WNDA01000006">
    <property type="protein sequence ID" value="MTU68486.1"/>
    <property type="molecule type" value="Genomic_DNA"/>
</dbReference>
<name>A0A354MJT0_9BACT</name>
<gene>
    <name evidence="7" type="ORF">CE91St3_15650</name>
    <name evidence="11" type="ORF">DW828_17650</name>
    <name evidence="8" type="ORF">GMD82_07210</name>
    <name evidence="9" type="ORF">GMD92_05255</name>
    <name evidence="10" type="ORF">GME02_01895</name>
</gene>
<evidence type="ECO:0000313" key="12">
    <source>
        <dbReference type="Proteomes" id="UP000286260"/>
    </source>
</evidence>
<proteinExistence type="inferred from homology"/>
<dbReference type="OrthoDB" id="9801525at2"/>
<keyword evidence="4" id="KW-0547">Nucleotide-binding</keyword>
<dbReference type="EMBL" id="QSII01000032">
    <property type="protein sequence ID" value="RHC80056.1"/>
    <property type="molecule type" value="Genomic_DNA"/>
</dbReference>
<feature type="domain" description="TSCPD" evidence="6">
    <location>
        <begin position="6"/>
        <end position="82"/>
    </location>
</feature>
<dbReference type="InterPro" id="IPR023806">
    <property type="entry name" value="CHP03905"/>
</dbReference>
<evidence type="ECO:0000256" key="2">
    <source>
        <dbReference type="ARBA" id="ARBA00012274"/>
    </source>
</evidence>
<dbReference type="GeneID" id="49201963"/>
<dbReference type="EMBL" id="WNCN01000008">
    <property type="protein sequence ID" value="MTU39273.1"/>
    <property type="molecule type" value="Genomic_DNA"/>
</dbReference>
<dbReference type="Proteomes" id="UP001055114">
    <property type="component" value="Unassembled WGS sequence"/>
</dbReference>
<dbReference type="GO" id="GO:0071897">
    <property type="term" value="P:DNA biosynthetic process"/>
    <property type="evidence" value="ECO:0007669"/>
    <property type="project" value="UniProtKB-KW"/>
</dbReference>
<reference evidence="11 12" key="1">
    <citation type="submission" date="2018-08" db="EMBL/GenBank/DDBJ databases">
        <title>A genome reference for cultivated species of the human gut microbiota.</title>
        <authorList>
            <person name="Zou Y."/>
            <person name="Xue W."/>
            <person name="Luo G."/>
        </authorList>
    </citation>
    <scope>NUCLEOTIDE SEQUENCE [LARGE SCALE GENOMIC DNA]</scope>
    <source>
        <strain evidence="11 12">AM34-17</strain>
    </source>
</reference>
<dbReference type="InterPro" id="IPR024434">
    <property type="entry name" value="TSCPD_dom"/>
</dbReference>
<evidence type="ECO:0000313" key="11">
    <source>
        <dbReference type="EMBL" id="RHC80056.1"/>
    </source>
</evidence>
<evidence type="ECO:0000313" key="16">
    <source>
        <dbReference type="Proteomes" id="UP001055114"/>
    </source>
</evidence>
<keyword evidence="3" id="KW-0237">DNA synthesis</keyword>
<reference evidence="13 14" key="2">
    <citation type="journal article" date="2019" name="Nat. Med.">
        <title>A library of human gut bacterial isolates paired with longitudinal multiomics data enables mechanistic microbiome research.</title>
        <authorList>
            <person name="Poyet M."/>
            <person name="Groussin M."/>
            <person name="Gibbons S.M."/>
            <person name="Avila-Pacheco J."/>
            <person name="Jiang X."/>
            <person name="Kearney S.M."/>
            <person name="Perrotta A.R."/>
            <person name="Berdy B."/>
            <person name="Zhao S."/>
            <person name="Lieberman T.D."/>
            <person name="Swanson P.K."/>
            <person name="Smith M."/>
            <person name="Roesemann S."/>
            <person name="Alexander J.E."/>
            <person name="Rich S.A."/>
            <person name="Livny J."/>
            <person name="Vlamakis H."/>
            <person name="Clish C."/>
            <person name="Bullock K."/>
            <person name="Deik A."/>
            <person name="Scott J."/>
            <person name="Pierce K.A."/>
            <person name="Xavier R.J."/>
            <person name="Alm E.J."/>
        </authorList>
    </citation>
    <scope>NUCLEOTIDE SEQUENCE [LARGE SCALE GENOMIC DNA]</scope>
    <source>
        <strain evidence="10 15">BIOML-A11</strain>
        <strain evidence="9 14">BIOML-A16</strain>
        <strain evidence="8 13">BIOML-A29</strain>
    </source>
</reference>
<dbReference type="NCBIfam" id="TIGR03905">
    <property type="entry name" value="TIGR03905_4_Cys"/>
    <property type="match status" value="1"/>
</dbReference>
<evidence type="ECO:0000313" key="9">
    <source>
        <dbReference type="EMBL" id="MTU68486.1"/>
    </source>
</evidence>
<comment type="catalytic activity">
    <reaction evidence="5">
        <text>a 2'-deoxyribonucleoside 5'-diphosphate + [thioredoxin]-disulfide + H2O = a ribonucleoside 5'-diphosphate + [thioredoxin]-dithiol</text>
        <dbReference type="Rhea" id="RHEA:23252"/>
        <dbReference type="Rhea" id="RHEA-COMP:10698"/>
        <dbReference type="Rhea" id="RHEA-COMP:10700"/>
        <dbReference type="ChEBI" id="CHEBI:15377"/>
        <dbReference type="ChEBI" id="CHEBI:29950"/>
        <dbReference type="ChEBI" id="CHEBI:50058"/>
        <dbReference type="ChEBI" id="CHEBI:57930"/>
        <dbReference type="ChEBI" id="CHEBI:73316"/>
        <dbReference type="EC" id="1.17.4.1"/>
    </reaction>
</comment>
<reference evidence="7" key="3">
    <citation type="submission" date="2022-01" db="EMBL/GenBank/DDBJ databases">
        <title>Novel bile acid biosynthetic pathways are enriched in the microbiome of centenarians.</title>
        <authorList>
            <person name="Sato Y."/>
            <person name="Atarashi K."/>
            <person name="Plichta R.D."/>
            <person name="Arai Y."/>
            <person name="Sasajima S."/>
            <person name="Kearney M.S."/>
            <person name="Suda W."/>
            <person name="Takeshita K."/>
            <person name="Sasaki T."/>
            <person name="Okamoto S."/>
            <person name="Skelly N.A."/>
            <person name="Okamura Y."/>
            <person name="Vlamakis H."/>
            <person name="Li Y."/>
            <person name="Tanoue T."/>
            <person name="Takei H."/>
            <person name="Nittono H."/>
            <person name="Narushima S."/>
            <person name="Irie J."/>
            <person name="Itoh H."/>
            <person name="Moriya K."/>
            <person name="Sugiura Y."/>
            <person name="Suematsu M."/>
            <person name="Moritoki N."/>
            <person name="Shibata S."/>
            <person name="Littman R.D."/>
            <person name="Fischbach A.M."/>
            <person name="Uwamino Y."/>
            <person name="Inoue T."/>
            <person name="Honda A."/>
            <person name="Hattori M."/>
            <person name="Murai T."/>
            <person name="Xavier J.R."/>
            <person name="Hirose N."/>
            <person name="Honda K."/>
        </authorList>
    </citation>
    <scope>NUCLEOTIDE SEQUENCE</scope>
    <source>
        <strain evidence="7">CE91-St3</strain>
    </source>
</reference>
<evidence type="ECO:0000313" key="8">
    <source>
        <dbReference type="EMBL" id="MTU39273.1"/>
    </source>
</evidence>
<sequence>MNRQRVTYTPTGGVCSKMMIVDSEDNVIKNVQIIGGCQGNTQGLSRLLVGMEIGEAIRRLEGIDCRERGTSCPDQLAQALKQISR</sequence>
<dbReference type="EMBL" id="BQNZ01000001">
    <property type="protein sequence ID" value="GKH71702.1"/>
    <property type="molecule type" value="Genomic_DNA"/>
</dbReference>
<protein>
    <recommendedName>
        <fullName evidence="2">ribonucleoside-diphosphate reductase</fullName>
        <ecNumber evidence="2">1.17.4.1</ecNumber>
    </recommendedName>
</protein>
<evidence type="ECO:0000259" key="6">
    <source>
        <dbReference type="Pfam" id="PF12637"/>
    </source>
</evidence>
<comment type="similarity">
    <text evidence="1">Belongs to the ribonucleoside diphosphate reductase class-2 family.</text>
</comment>
<evidence type="ECO:0000313" key="7">
    <source>
        <dbReference type="EMBL" id="GKH71702.1"/>
    </source>
</evidence>
<evidence type="ECO:0000313" key="13">
    <source>
        <dbReference type="Proteomes" id="UP000434916"/>
    </source>
</evidence>
<evidence type="ECO:0000313" key="10">
    <source>
        <dbReference type="EMBL" id="MTV00441.1"/>
    </source>
</evidence>
<evidence type="ECO:0000256" key="5">
    <source>
        <dbReference type="ARBA" id="ARBA00047754"/>
    </source>
</evidence>
<dbReference type="Proteomes" id="UP000434916">
    <property type="component" value="Unassembled WGS sequence"/>
</dbReference>
<evidence type="ECO:0000256" key="3">
    <source>
        <dbReference type="ARBA" id="ARBA00022634"/>
    </source>
</evidence>
<evidence type="ECO:0000256" key="4">
    <source>
        <dbReference type="ARBA" id="ARBA00022741"/>
    </source>
</evidence>
<dbReference type="EC" id="1.17.4.1" evidence="2"/>